<name>A0ACB6QCT8_9PLEO</name>
<comment type="caution">
    <text evidence="1">The sequence shown here is derived from an EMBL/GenBank/DDBJ whole genome shotgun (WGS) entry which is preliminary data.</text>
</comment>
<dbReference type="Proteomes" id="UP000799755">
    <property type="component" value="Unassembled WGS sequence"/>
</dbReference>
<evidence type="ECO:0000313" key="1">
    <source>
        <dbReference type="EMBL" id="KAF2464187.1"/>
    </source>
</evidence>
<keyword evidence="2" id="KW-1185">Reference proteome</keyword>
<dbReference type="EMBL" id="MU003539">
    <property type="protein sequence ID" value="KAF2464187.1"/>
    <property type="molecule type" value="Genomic_DNA"/>
</dbReference>
<sequence>MPHSLPHGVVMGNSHPFYSRCELCTHGGIEPVVTVRVRGPADNADLTAPLELENKH</sequence>
<organism evidence="1 2">
    <name type="scientific">Lindgomyces ingoldianus</name>
    <dbReference type="NCBI Taxonomy" id="673940"/>
    <lineage>
        <taxon>Eukaryota</taxon>
        <taxon>Fungi</taxon>
        <taxon>Dikarya</taxon>
        <taxon>Ascomycota</taxon>
        <taxon>Pezizomycotina</taxon>
        <taxon>Dothideomycetes</taxon>
        <taxon>Pleosporomycetidae</taxon>
        <taxon>Pleosporales</taxon>
        <taxon>Lindgomycetaceae</taxon>
        <taxon>Lindgomyces</taxon>
    </lineage>
</organism>
<proteinExistence type="predicted"/>
<protein>
    <submittedName>
        <fullName evidence="1">Uncharacterized protein</fullName>
    </submittedName>
</protein>
<evidence type="ECO:0000313" key="2">
    <source>
        <dbReference type="Proteomes" id="UP000799755"/>
    </source>
</evidence>
<reference evidence="1" key="1">
    <citation type="journal article" date="2020" name="Stud. Mycol.">
        <title>101 Dothideomycetes genomes: a test case for predicting lifestyles and emergence of pathogens.</title>
        <authorList>
            <person name="Haridas S."/>
            <person name="Albert R."/>
            <person name="Binder M."/>
            <person name="Bloem J."/>
            <person name="Labutti K."/>
            <person name="Salamov A."/>
            <person name="Andreopoulos B."/>
            <person name="Baker S."/>
            <person name="Barry K."/>
            <person name="Bills G."/>
            <person name="Bluhm B."/>
            <person name="Cannon C."/>
            <person name="Castanera R."/>
            <person name="Culley D."/>
            <person name="Daum C."/>
            <person name="Ezra D."/>
            <person name="Gonzalez J."/>
            <person name="Henrissat B."/>
            <person name="Kuo A."/>
            <person name="Liang C."/>
            <person name="Lipzen A."/>
            <person name="Lutzoni F."/>
            <person name="Magnuson J."/>
            <person name="Mondo S."/>
            <person name="Nolan M."/>
            <person name="Ohm R."/>
            <person name="Pangilinan J."/>
            <person name="Park H.-J."/>
            <person name="Ramirez L."/>
            <person name="Alfaro M."/>
            <person name="Sun H."/>
            <person name="Tritt A."/>
            <person name="Yoshinaga Y."/>
            <person name="Zwiers L.-H."/>
            <person name="Turgeon B."/>
            <person name="Goodwin S."/>
            <person name="Spatafora J."/>
            <person name="Crous P."/>
            <person name="Grigoriev I."/>
        </authorList>
    </citation>
    <scope>NUCLEOTIDE SEQUENCE</scope>
    <source>
        <strain evidence="1">ATCC 200398</strain>
    </source>
</reference>
<gene>
    <name evidence="1" type="ORF">BDR25DRAFT_361933</name>
</gene>
<accession>A0ACB6QCT8</accession>